<comment type="caution">
    <text evidence="1">The sequence shown here is derived from an EMBL/GenBank/DDBJ whole genome shotgun (WGS) entry which is preliminary data.</text>
</comment>
<organism evidence="1 2">
    <name type="scientific">Camellia lanceoleosa</name>
    <dbReference type="NCBI Taxonomy" id="1840588"/>
    <lineage>
        <taxon>Eukaryota</taxon>
        <taxon>Viridiplantae</taxon>
        <taxon>Streptophyta</taxon>
        <taxon>Embryophyta</taxon>
        <taxon>Tracheophyta</taxon>
        <taxon>Spermatophyta</taxon>
        <taxon>Magnoliopsida</taxon>
        <taxon>eudicotyledons</taxon>
        <taxon>Gunneridae</taxon>
        <taxon>Pentapetalae</taxon>
        <taxon>asterids</taxon>
        <taxon>Ericales</taxon>
        <taxon>Theaceae</taxon>
        <taxon>Camellia</taxon>
    </lineage>
</organism>
<reference evidence="1 2" key="1">
    <citation type="journal article" date="2022" name="Plant J.">
        <title>Chromosome-level genome of Camellia lanceoleosa provides a valuable resource for understanding genome evolution and self-incompatibility.</title>
        <authorList>
            <person name="Gong W."/>
            <person name="Xiao S."/>
            <person name="Wang L."/>
            <person name="Liao Z."/>
            <person name="Chang Y."/>
            <person name="Mo W."/>
            <person name="Hu G."/>
            <person name="Li W."/>
            <person name="Zhao G."/>
            <person name="Zhu H."/>
            <person name="Hu X."/>
            <person name="Ji K."/>
            <person name="Xiang X."/>
            <person name="Song Q."/>
            <person name="Yuan D."/>
            <person name="Jin S."/>
            <person name="Zhang L."/>
        </authorList>
    </citation>
    <scope>NUCLEOTIDE SEQUENCE [LARGE SCALE GENOMIC DNA]</scope>
    <source>
        <strain evidence="1">SQ_2022a</strain>
    </source>
</reference>
<name>A0ACC0FMK2_9ERIC</name>
<gene>
    <name evidence="1" type="ORF">LOK49_LG13G01620</name>
</gene>
<sequence>MASLTKTGVCFPRRAIVDRERAKGSYALGPYLLSKLLLRSRWSGISVTIWNHSIPHGSSSSSNIFQVWKVLWNRNDGVLSASAMGLLVGAMVPTIEATMALGPSLITVLLCLEAIMSMQKTRRLSSFGFHVFLS</sequence>
<dbReference type="EMBL" id="CM045771">
    <property type="protein sequence ID" value="KAI7988656.1"/>
    <property type="molecule type" value="Genomic_DNA"/>
</dbReference>
<proteinExistence type="predicted"/>
<evidence type="ECO:0000313" key="1">
    <source>
        <dbReference type="EMBL" id="KAI7988656.1"/>
    </source>
</evidence>
<keyword evidence="2" id="KW-1185">Reference proteome</keyword>
<accession>A0ACC0FMK2</accession>
<evidence type="ECO:0000313" key="2">
    <source>
        <dbReference type="Proteomes" id="UP001060215"/>
    </source>
</evidence>
<dbReference type="Proteomes" id="UP001060215">
    <property type="component" value="Chromosome 14"/>
</dbReference>
<protein>
    <submittedName>
        <fullName evidence="1">ABC transporter G family member 7</fullName>
    </submittedName>
</protein>